<dbReference type="GO" id="GO:0006886">
    <property type="term" value="P:intracellular protein transport"/>
    <property type="evidence" value="ECO:0007669"/>
    <property type="project" value="InterPro"/>
</dbReference>
<dbReference type="InParanoid" id="A0A804M4R6"/>
<reference evidence="2" key="2">
    <citation type="submission" date="2019-07" db="EMBL/GenBank/DDBJ databases">
        <authorList>
            <person name="Seetharam A."/>
            <person name="Woodhouse M."/>
            <person name="Cannon E."/>
        </authorList>
    </citation>
    <scope>NUCLEOTIDE SEQUENCE [LARGE SCALE GENOMIC DNA]</scope>
    <source>
        <strain evidence="2">cv. B73</strain>
    </source>
</reference>
<dbReference type="InterPro" id="IPR048359">
    <property type="entry name" value="EXOC6_Sec15_N"/>
</dbReference>
<dbReference type="PANTHER" id="PTHR12702:SF7">
    <property type="entry name" value="EXOCYST COMPLEX COMPONENT"/>
    <property type="match status" value="1"/>
</dbReference>
<sequence length="90" mass="10002">MVFNRPKKRAIVESGDGGLGLGIATFIANGEDLGPIIRHSFESGKPEALMQNLRSIVKKKEVEIEELCRLHYEDFIFAVDELCGVLVDAR</sequence>
<evidence type="ECO:0000313" key="2">
    <source>
        <dbReference type="EnsemblPlants" id="Zm00001eb058900_P001"/>
    </source>
</evidence>
<dbReference type="PANTHER" id="PTHR12702">
    <property type="entry name" value="SEC15"/>
    <property type="match status" value="1"/>
</dbReference>
<dbReference type="Gramene" id="Zm00001eb058900_T001">
    <property type="protein sequence ID" value="Zm00001eb058900_P001"/>
    <property type="gene ID" value="Zm00001eb058900"/>
</dbReference>
<dbReference type="AlphaFoldDB" id="A0A804M4R6"/>
<proteinExistence type="predicted"/>
<evidence type="ECO:0000259" key="1">
    <source>
        <dbReference type="Pfam" id="PF20651"/>
    </source>
</evidence>
<protein>
    <recommendedName>
        <fullName evidence="1">Exocyst complex component EXOC6/Sec15 N-terminal domain-containing protein</fullName>
    </recommendedName>
</protein>
<dbReference type="Proteomes" id="UP000007305">
    <property type="component" value="Chromosome 1"/>
</dbReference>
<dbReference type="InterPro" id="IPR007225">
    <property type="entry name" value="EXOC6/Sec15"/>
</dbReference>
<name>A0A804M4R6_MAIZE</name>
<accession>A0A804M4R6</accession>
<keyword evidence="3" id="KW-1185">Reference proteome</keyword>
<dbReference type="GO" id="GO:0090522">
    <property type="term" value="P:vesicle tethering involved in exocytosis"/>
    <property type="evidence" value="ECO:0007669"/>
    <property type="project" value="InterPro"/>
</dbReference>
<organism evidence="2 3">
    <name type="scientific">Zea mays</name>
    <name type="common">Maize</name>
    <dbReference type="NCBI Taxonomy" id="4577"/>
    <lineage>
        <taxon>Eukaryota</taxon>
        <taxon>Viridiplantae</taxon>
        <taxon>Streptophyta</taxon>
        <taxon>Embryophyta</taxon>
        <taxon>Tracheophyta</taxon>
        <taxon>Spermatophyta</taxon>
        <taxon>Magnoliopsida</taxon>
        <taxon>Liliopsida</taxon>
        <taxon>Poales</taxon>
        <taxon>Poaceae</taxon>
        <taxon>PACMAD clade</taxon>
        <taxon>Panicoideae</taxon>
        <taxon>Andropogonodae</taxon>
        <taxon>Andropogoneae</taxon>
        <taxon>Tripsacinae</taxon>
        <taxon>Zea</taxon>
    </lineage>
</organism>
<reference evidence="2" key="3">
    <citation type="submission" date="2021-05" db="UniProtKB">
        <authorList>
            <consortium name="EnsemblPlants"/>
        </authorList>
    </citation>
    <scope>IDENTIFICATION</scope>
    <source>
        <strain evidence="2">cv. B73</strain>
    </source>
</reference>
<dbReference type="Pfam" id="PF20651">
    <property type="entry name" value="EXOC6_Sec15_N"/>
    <property type="match status" value="1"/>
</dbReference>
<dbReference type="EnsemblPlants" id="Zm00001eb058900_T001">
    <property type="protein sequence ID" value="Zm00001eb058900_P001"/>
    <property type="gene ID" value="Zm00001eb058900"/>
</dbReference>
<feature type="domain" description="Exocyst complex component EXOC6/Sec15 N-terminal" evidence="1">
    <location>
        <begin position="52"/>
        <end position="89"/>
    </location>
</feature>
<reference evidence="3" key="1">
    <citation type="submission" date="2015-12" db="EMBL/GenBank/DDBJ databases">
        <title>Update maize B73 reference genome by single molecule sequencing technologies.</title>
        <authorList>
            <consortium name="Maize Genome Sequencing Project"/>
            <person name="Ware D."/>
        </authorList>
    </citation>
    <scope>NUCLEOTIDE SEQUENCE [LARGE SCALE GENOMIC DNA]</scope>
    <source>
        <strain evidence="3">cv. B73</strain>
    </source>
</reference>
<evidence type="ECO:0000313" key="3">
    <source>
        <dbReference type="Proteomes" id="UP000007305"/>
    </source>
</evidence>